<keyword evidence="3" id="KW-1185">Reference proteome</keyword>
<gene>
    <name evidence="2" type="ORF">AVEN_120609_1</name>
</gene>
<evidence type="ECO:0000313" key="2">
    <source>
        <dbReference type="EMBL" id="GBM67591.1"/>
    </source>
</evidence>
<protein>
    <recommendedName>
        <fullName evidence="1">Mutator-like transposase domain-containing protein</fullName>
    </recommendedName>
</protein>
<dbReference type="Proteomes" id="UP000499080">
    <property type="component" value="Unassembled WGS sequence"/>
</dbReference>
<feature type="domain" description="Mutator-like transposase" evidence="1">
    <location>
        <begin position="1"/>
        <end position="115"/>
    </location>
</feature>
<sequence>YSQYYGDGDSKGFEEVKNIYGNSSVEKLECIGHVQKRVGGCLRKLKKNEKGLGGKGKLTDKFIDKLQNYYRIAIRSNVGNLVEMQRAVTAAFFHCCSGKNKEMHRKCPTEPNSWCKFQKAKFAGIKFVNKSPALSNSVINSIKTTYMIFVIRNY</sequence>
<dbReference type="OrthoDB" id="5975258at2759"/>
<dbReference type="Pfam" id="PF20700">
    <property type="entry name" value="Mutator"/>
    <property type="match status" value="1"/>
</dbReference>
<evidence type="ECO:0000259" key="1">
    <source>
        <dbReference type="Pfam" id="PF20700"/>
    </source>
</evidence>
<comment type="caution">
    <text evidence="2">The sequence shown here is derived from an EMBL/GenBank/DDBJ whole genome shotgun (WGS) entry which is preliminary data.</text>
</comment>
<evidence type="ECO:0000313" key="3">
    <source>
        <dbReference type="Proteomes" id="UP000499080"/>
    </source>
</evidence>
<feature type="non-terminal residue" evidence="2">
    <location>
        <position position="1"/>
    </location>
</feature>
<dbReference type="AlphaFoldDB" id="A0A4Y2HQD7"/>
<reference evidence="2 3" key="1">
    <citation type="journal article" date="2019" name="Sci. Rep.">
        <title>Orb-weaving spider Araneus ventricosus genome elucidates the spidroin gene catalogue.</title>
        <authorList>
            <person name="Kono N."/>
            <person name="Nakamura H."/>
            <person name="Ohtoshi R."/>
            <person name="Moran D.A.P."/>
            <person name="Shinohara A."/>
            <person name="Yoshida Y."/>
            <person name="Fujiwara M."/>
            <person name="Mori M."/>
            <person name="Tomita M."/>
            <person name="Arakawa K."/>
        </authorList>
    </citation>
    <scope>NUCLEOTIDE SEQUENCE [LARGE SCALE GENOMIC DNA]</scope>
</reference>
<dbReference type="EMBL" id="BGPR01103808">
    <property type="protein sequence ID" value="GBM67591.1"/>
    <property type="molecule type" value="Genomic_DNA"/>
</dbReference>
<name>A0A4Y2HQD7_ARAVE</name>
<organism evidence="2 3">
    <name type="scientific">Araneus ventricosus</name>
    <name type="common">Orbweaver spider</name>
    <name type="synonym">Epeira ventricosa</name>
    <dbReference type="NCBI Taxonomy" id="182803"/>
    <lineage>
        <taxon>Eukaryota</taxon>
        <taxon>Metazoa</taxon>
        <taxon>Ecdysozoa</taxon>
        <taxon>Arthropoda</taxon>
        <taxon>Chelicerata</taxon>
        <taxon>Arachnida</taxon>
        <taxon>Araneae</taxon>
        <taxon>Araneomorphae</taxon>
        <taxon>Entelegynae</taxon>
        <taxon>Araneoidea</taxon>
        <taxon>Araneidae</taxon>
        <taxon>Araneus</taxon>
    </lineage>
</organism>
<proteinExistence type="predicted"/>
<accession>A0A4Y2HQD7</accession>
<dbReference type="InterPro" id="IPR049012">
    <property type="entry name" value="Mutator_transp_dom"/>
</dbReference>